<reference evidence="1" key="1">
    <citation type="submission" date="2021-11" db="EMBL/GenBank/DDBJ databases">
        <title>Streptomyces corallinus and Kineosporia corallina sp. nov., two new coral-derived marine actinobacteria.</title>
        <authorList>
            <person name="Buangrab K."/>
            <person name="Sutthacheep M."/>
            <person name="Yeemin T."/>
            <person name="Harunari E."/>
            <person name="Igarashi Y."/>
            <person name="Sripreechasak P."/>
            <person name="Kanchanasin P."/>
            <person name="Tanasupawat S."/>
            <person name="Phongsopitanun W."/>
        </authorList>
    </citation>
    <scope>NUCLEOTIDE SEQUENCE</scope>
    <source>
        <strain evidence="1">JCM 31032</strain>
    </source>
</reference>
<keyword evidence="2" id="KW-1185">Reference proteome</keyword>
<dbReference type="Proteomes" id="UP001138997">
    <property type="component" value="Unassembled WGS sequence"/>
</dbReference>
<dbReference type="AlphaFoldDB" id="A0A9X1SST9"/>
<dbReference type="InterPro" id="IPR036291">
    <property type="entry name" value="NAD(P)-bd_dom_sf"/>
</dbReference>
<accession>A0A9X1SST9</accession>
<dbReference type="Pfam" id="PF13561">
    <property type="entry name" value="adh_short_C2"/>
    <property type="match status" value="1"/>
</dbReference>
<name>A0A9X1SST9_9ACTN</name>
<dbReference type="Gene3D" id="3.40.50.720">
    <property type="entry name" value="NAD(P)-binding Rossmann-like Domain"/>
    <property type="match status" value="1"/>
</dbReference>
<protein>
    <submittedName>
        <fullName evidence="1">SDR family oxidoreductase</fullName>
    </submittedName>
</protein>
<sequence>MAEGASIVLFSSIAAHRGSGQVNVVAPGYIAETEIFQGSMSSARHDTLVGQTLTGRAGLPRDVSQTVRWLASPTTRHVSEQIIQVNGGASLGH</sequence>
<dbReference type="EMBL" id="JAJOMB010000004">
    <property type="protein sequence ID" value="MCD5311037.1"/>
    <property type="molecule type" value="Genomic_DNA"/>
</dbReference>
<dbReference type="RefSeq" id="WP_231440218.1">
    <property type="nucleotide sequence ID" value="NZ_JAJOMB010000004.1"/>
</dbReference>
<dbReference type="SUPFAM" id="SSF51735">
    <property type="entry name" value="NAD(P)-binding Rossmann-fold domains"/>
    <property type="match status" value="1"/>
</dbReference>
<dbReference type="InterPro" id="IPR002347">
    <property type="entry name" value="SDR_fam"/>
</dbReference>
<comment type="caution">
    <text evidence="1">The sequence shown here is derived from an EMBL/GenBank/DDBJ whole genome shotgun (WGS) entry which is preliminary data.</text>
</comment>
<proteinExistence type="predicted"/>
<evidence type="ECO:0000313" key="2">
    <source>
        <dbReference type="Proteomes" id="UP001138997"/>
    </source>
</evidence>
<organism evidence="1 2">
    <name type="scientific">Kineosporia babensis</name>
    <dbReference type="NCBI Taxonomy" id="499548"/>
    <lineage>
        <taxon>Bacteria</taxon>
        <taxon>Bacillati</taxon>
        <taxon>Actinomycetota</taxon>
        <taxon>Actinomycetes</taxon>
        <taxon>Kineosporiales</taxon>
        <taxon>Kineosporiaceae</taxon>
        <taxon>Kineosporia</taxon>
    </lineage>
</organism>
<gene>
    <name evidence="1" type="ORF">LR394_09020</name>
</gene>
<evidence type="ECO:0000313" key="1">
    <source>
        <dbReference type="EMBL" id="MCD5311037.1"/>
    </source>
</evidence>